<reference evidence="2" key="1">
    <citation type="submission" date="2014-09" db="EMBL/GenBank/DDBJ databases">
        <authorList>
            <person name="Magalhaes I.L.F."/>
            <person name="Oliveira U."/>
            <person name="Santos F.R."/>
            <person name="Vidigal T.H.D.A."/>
            <person name="Brescovit A.D."/>
            <person name="Santos A.J."/>
        </authorList>
    </citation>
    <scope>NUCLEOTIDE SEQUENCE</scope>
    <source>
        <tissue evidence="2">Shoot tissue taken approximately 20 cm above the soil surface</tissue>
    </source>
</reference>
<evidence type="ECO:0000256" key="1">
    <source>
        <dbReference type="SAM" id="MobiDB-lite"/>
    </source>
</evidence>
<feature type="compositionally biased region" description="Polar residues" evidence="1">
    <location>
        <begin position="117"/>
        <end position="140"/>
    </location>
</feature>
<evidence type="ECO:0000313" key="2">
    <source>
        <dbReference type="EMBL" id="JAE02656.1"/>
    </source>
</evidence>
<organism evidence="2">
    <name type="scientific">Arundo donax</name>
    <name type="common">Giant reed</name>
    <name type="synonym">Donax arundinaceus</name>
    <dbReference type="NCBI Taxonomy" id="35708"/>
    <lineage>
        <taxon>Eukaryota</taxon>
        <taxon>Viridiplantae</taxon>
        <taxon>Streptophyta</taxon>
        <taxon>Embryophyta</taxon>
        <taxon>Tracheophyta</taxon>
        <taxon>Spermatophyta</taxon>
        <taxon>Magnoliopsida</taxon>
        <taxon>Liliopsida</taxon>
        <taxon>Poales</taxon>
        <taxon>Poaceae</taxon>
        <taxon>PACMAD clade</taxon>
        <taxon>Arundinoideae</taxon>
        <taxon>Arundineae</taxon>
        <taxon>Arundo</taxon>
    </lineage>
</organism>
<feature type="region of interest" description="Disordered" evidence="1">
    <location>
        <begin position="76"/>
        <end position="140"/>
    </location>
</feature>
<accession>A0A0A9EXT1</accession>
<name>A0A0A9EXT1_ARUDO</name>
<protein>
    <submittedName>
        <fullName evidence="2">TIDP3261</fullName>
    </submittedName>
</protein>
<dbReference type="AlphaFoldDB" id="A0A0A9EXT1"/>
<dbReference type="EMBL" id="GBRH01195240">
    <property type="protein sequence ID" value="JAE02656.1"/>
    <property type="molecule type" value="Transcribed_RNA"/>
</dbReference>
<proteinExistence type="predicted"/>
<reference evidence="2" key="2">
    <citation type="journal article" date="2015" name="Data Brief">
        <title>Shoot transcriptome of the giant reed, Arundo donax.</title>
        <authorList>
            <person name="Barrero R.A."/>
            <person name="Guerrero F.D."/>
            <person name="Moolhuijzen P."/>
            <person name="Goolsby J.A."/>
            <person name="Tidwell J."/>
            <person name="Bellgard S.E."/>
            <person name="Bellgard M.I."/>
        </authorList>
    </citation>
    <scope>NUCLEOTIDE SEQUENCE</scope>
    <source>
        <tissue evidence="2">Shoot tissue taken approximately 20 cm above the soil surface</tissue>
    </source>
</reference>
<sequence>MYCPNGTHGSITRSNTCNNEQITSPGHVTVCSHRIIRQTPDYTRLANIQKAQSLLRSKTSIRKQKSTREQMWYQIQEQDPSEANPARSDDSDCILAGQGYRSNQVYQPFASPHSARRQQPSAPASHTKRNSNATTTPAQN</sequence>